<evidence type="ECO:0000259" key="4">
    <source>
        <dbReference type="PROSITE" id="PS01124"/>
    </source>
</evidence>
<gene>
    <name evidence="5" type="ORF">LSO58_00370</name>
</gene>
<dbReference type="InterPro" id="IPR032687">
    <property type="entry name" value="AraC-type_N"/>
</dbReference>
<keyword evidence="1" id="KW-0805">Transcription regulation</keyword>
<dbReference type="PANTHER" id="PTHR47894">
    <property type="entry name" value="HTH-TYPE TRANSCRIPTIONAL REGULATOR GADX"/>
    <property type="match status" value="1"/>
</dbReference>
<dbReference type="Pfam" id="PF12625">
    <property type="entry name" value="Arabinose_bd"/>
    <property type="match status" value="1"/>
</dbReference>
<dbReference type="PROSITE" id="PS01124">
    <property type="entry name" value="HTH_ARAC_FAMILY_2"/>
    <property type="match status" value="1"/>
</dbReference>
<evidence type="ECO:0000313" key="6">
    <source>
        <dbReference type="Proteomes" id="UP001164081"/>
    </source>
</evidence>
<evidence type="ECO:0000256" key="2">
    <source>
        <dbReference type="ARBA" id="ARBA00023125"/>
    </source>
</evidence>
<keyword evidence="2" id="KW-0238">DNA-binding</keyword>
<protein>
    <submittedName>
        <fullName evidence="5">AraC family transcriptional regulator</fullName>
    </submittedName>
</protein>
<dbReference type="Gene3D" id="1.10.10.60">
    <property type="entry name" value="Homeodomain-like"/>
    <property type="match status" value="1"/>
</dbReference>
<proteinExistence type="predicted"/>
<reference evidence="5" key="1">
    <citation type="journal article" date="2022" name="J Glob Antimicrob Resist">
        <title>Comparative analysis of IMP-4- and OXA-58-containing plasmids of three carbapenemase-producing Acinetobacter ursingii strains in the Netherlands.</title>
        <authorList>
            <person name="Hendrickx A.P.A."/>
            <person name="Schade R.P."/>
            <person name="Landman F."/>
            <person name="Bosch T."/>
            <person name="Schouls L.M."/>
            <person name="van Dijk K."/>
        </authorList>
    </citation>
    <scope>NUCLEOTIDE SEQUENCE</scope>
    <source>
        <strain evidence="5">RIVM_C010761</strain>
    </source>
</reference>
<evidence type="ECO:0000313" key="5">
    <source>
        <dbReference type="EMBL" id="UYF75423.1"/>
    </source>
</evidence>
<dbReference type="Proteomes" id="UP001164081">
    <property type="component" value="Chromosome"/>
</dbReference>
<sequence length="348" mass="40361">MHTLLNTRGVSSGLTNLVQKFCDLHSIPSPITRLYDVDERLPLVEWYRILNYLSQYYKKDDLGIELGKLCEPADIGIVAYLAMNCETSGQIIHLFQRYQRIWYHISLVCIENTDDAFSFIWKSPTFVQAGQFVKEARLANDVAFAMMMTFINNLVYPQMFHAKRMEFSAPAPTVISAHERFFACPVIFDCSLNTVSYTHQMLDLTVNAGYSDHMLKRILEKNANYLLTKYPENISFNELVYRNIVAAIQKNRVDIQYVANQMGISPRLLQYRLKLHGTTFSDKLNKIRKTLALQYLEDDSLSINEISALLAYREQTSFNRAFKSWTGMSPLQWRAEHQIQESKFAFHV</sequence>
<dbReference type="InterPro" id="IPR018060">
    <property type="entry name" value="HTH_AraC"/>
</dbReference>
<dbReference type="GO" id="GO:0005829">
    <property type="term" value="C:cytosol"/>
    <property type="evidence" value="ECO:0007669"/>
    <property type="project" value="TreeGrafter"/>
</dbReference>
<evidence type="ECO:0000256" key="1">
    <source>
        <dbReference type="ARBA" id="ARBA00023015"/>
    </source>
</evidence>
<dbReference type="InterPro" id="IPR009057">
    <property type="entry name" value="Homeodomain-like_sf"/>
</dbReference>
<dbReference type="SUPFAM" id="SSF46689">
    <property type="entry name" value="Homeodomain-like"/>
    <property type="match status" value="1"/>
</dbReference>
<dbReference type="AlphaFoldDB" id="A0AA46P5T6"/>
<dbReference type="RefSeq" id="WP_004986055.1">
    <property type="nucleotide sequence ID" value="NZ_BCMC01000006.1"/>
</dbReference>
<accession>A0AA46P5T6</accession>
<dbReference type="SMART" id="SM00342">
    <property type="entry name" value="HTH_ARAC"/>
    <property type="match status" value="1"/>
</dbReference>
<organism evidence="5 6">
    <name type="scientific">Acinetobacter ursingii</name>
    <dbReference type="NCBI Taxonomy" id="108980"/>
    <lineage>
        <taxon>Bacteria</taxon>
        <taxon>Pseudomonadati</taxon>
        <taxon>Pseudomonadota</taxon>
        <taxon>Gammaproteobacteria</taxon>
        <taxon>Moraxellales</taxon>
        <taxon>Moraxellaceae</taxon>
        <taxon>Acinetobacter</taxon>
    </lineage>
</organism>
<dbReference type="Pfam" id="PF12833">
    <property type="entry name" value="HTH_18"/>
    <property type="match status" value="1"/>
</dbReference>
<name>A0AA46P5T6_9GAMM</name>
<dbReference type="EMBL" id="CP089044">
    <property type="protein sequence ID" value="UYF75423.1"/>
    <property type="molecule type" value="Genomic_DNA"/>
</dbReference>
<dbReference type="PANTHER" id="PTHR47894:SF1">
    <property type="entry name" value="HTH-TYPE TRANSCRIPTIONAL REGULATOR VQSM"/>
    <property type="match status" value="1"/>
</dbReference>
<keyword evidence="3" id="KW-0804">Transcription</keyword>
<dbReference type="GO" id="GO:0003700">
    <property type="term" value="F:DNA-binding transcription factor activity"/>
    <property type="evidence" value="ECO:0007669"/>
    <property type="project" value="InterPro"/>
</dbReference>
<evidence type="ECO:0000256" key="3">
    <source>
        <dbReference type="ARBA" id="ARBA00023163"/>
    </source>
</evidence>
<dbReference type="GO" id="GO:0000976">
    <property type="term" value="F:transcription cis-regulatory region binding"/>
    <property type="evidence" value="ECO:0007669"/>
    <property type="project" value="TreeGrafter"/>
</dbReference>
<feature type="domain" description="HTH araC/xylS-type" evidence="4">
    <location>
        <begin position="238"/>
        <end position="336"/>
    </location>
</feature>